<dbReference type="InterPro" id="IPR000914">
    <property type="entry name" value="SBP_5_dom"/>
</dbReference>
<evidence type="ECO:0000256" key="1">
    <source>
        <dbReference type="SAM" id="MobiDB-lite"/>
    </source>
</evidence>
<dbReference type="PANTHER" id="PTHR30290">
    <property type="entry name" value="PERIPLASMIC BINDING COMPONENT OF ABC TRANSPORTER"/>
    <property type="match status" value="1"/>
</dbReference>
<dbReference type="PIRSF" id="PIRSF002741">
    <property type="entry name" value="MppA"/>
    <property type="match status" value="1"/>
</dbReference>
<proteinExistence type="predicted"/>
<feature type="region of interest" description="Disordered" evidence="1">
    <location>
        <begin position="401"/>
        <end position="426"/>
    </location>
</feature>
<dbReference type="InterPro" id="IPR039424">
    <property type="entry name" value="SBP_5"/>
</dbReference>
<dbReference type="EMBL" id="JACYXC010000001">
    <property type="protein sequence ID" value="MBH5338389.1"/>
    <property type="molecule type" value="Genomic_DNA"/>
</dbReference>
<dbReference type="Gene3D" id="3.40.190.10">
    <property type="entry name" value="Periplasmic binding protein-like II"/>
    <property type="match status" value="1"/>
</dbReference>
<reference evidence="4 5" key="1">
    <citation type="submission" date="2020-09" db="EMBL/GenBank/DDBJ databases">
        <title>Biosynthesis of the nuclear factor of activated T cells inhibitor NFAT-133 and its congeners in Streptomyces pactum.</title>
        <authorList>
            <person name="Zhou W."/>
            <person name="Posri P."/>
            <person name="Abugrain M.E."/>
            <person name="Weisberg A.J."/>
            <person name="Chang J.H."/>
            <person name="Mahmud T."/>
        </authorList>
    </citation>
    <scope>NUCLEOTIDE SEQUENCE [LARGE SCALE GENOMIC DNA]</scope>
    <source>
        <strain evidence="4 5">ATCC 27456</strain>
    </source>
</reference>
<dbReference type="InterPro" id="IPR030678">
    <property type="entry name" value="Peptide/Ni-bd"/>
</dbReference>
<comment type="caution">
    <text evidence="4">The sequence shown here is derived from an EMBL/GenBank/DDBJ whole genome shotgun (WGS) entry which is preliminary data.</text>
</comment>
<organism evidence="4 5">
    <name type="scientific">Streptomyces pactum</name>
    <dbReference type="NCBI Taxonomy" id="68249"/>
    <lineage>
        <taxon>Bacteria</taxon>
        <taxon>Bacillati</taxon>
        <taxon>Actinomycetota</taxon>
        <taxon>Actinomycetes</taxon>
        <taxon>Kitasatosporales</taxon>
        <taxon>Streptomycetaceae</taxon>
        <taxon>Streptomyces</taxon>
    </lineage>
</organism>
<dbReference type="PANTHER" id="PTHR30290:SF83">
    <property type="entry name" value="ABC TRANSPORTER SUBSTRATE-BINDING PROTEIN"/>
    <property type="match status" value="1"/>
</dbReference>
<dbReference type="Pfam" id="PF00496">
    <property type="entry name" value="SBP_bac_5"/>
    <property type="match status" value="1"/>
</dbReference>
<feature type="transmembrane region" description="Helical" evidence="2">
    <location>
        <begin position="21"/>
        <end position="45"/>
    </location>
</feature>
<name>A0ABS0NTM6_9ACTN</name>
<dbReference type="SUPFAM" id="SSF53850">
    <property type="entry name" value="Periplasmic binding protein-like II"/>
    <property type="match status" value="1"/>
</dbReference>
<dbReference type="Gene3D" id="3.10.105.10">
    <property type="entry name" value="Dipeptide-binding Protein, Domain 3"/>
    <property type="match status" value="1"/>
</dbReference>
<feature type="region of interest" description="Disordered" evidence="1">
    <location>
        <begin position="50"/>
        <end position="75"/>
    </location>
</feature>
<evidence type="ECO:0000259" key="3">
    <source>
        <dbReference type="Pfam" id="PF00496"/>
    </source>
</evidence>
<gene>
    <name evidence="4" type="ORF">IHE55_27825</name>
</gene>
<dbReference type="Proteomes" id="UP000807371">
    <property type="component" value="Unassembled WGS sequence"/>
</dbReference>
<keyword evidence="2" id="KW-1133">Transmembrane helix</keyword>
<dbReference type="CDD" id="cd08506">
    <property type="entry name" value="PBP2_clavulanate_OppA2"/>
    <property type="match status" value="1"/>
</dbReference>
<accession>A0ABS0NTM6</accession>
<evidence type="ECO:0000256" key="2">
    <source>
        <dbReference type="SAM" id="Phobius"/>
    </source>
</evidence>
<dbReference type="RefSeq" id="WP_197991558.1">
    <property type="nucleotide sequence ID" value="NZ_JACYXC010000001.1"/>
</dbReference>
<keyword evidence="2" id="KW-0812">Transmembrane</keyword>
<feature type="domain" description="Solute-binding protein family 5" evidence="3">
    <location>
        <begin position="142"/>
        <end position="531"/>
    </location>
</feature>
<sequence>MAARPSRHLPGRPATRPGGRVWARRIVAIGVAAALVGGGVTALVVHLGKDGKKNNAGTRDGGSPTTPPVDDPAPAAAGFDAAVGKVVNPSTKKGGTLRLVTANDADSWDPARAYYGWVWNVQRLYSRTLFTYATEPGEKGRELVPDLAEARPEVSSDGKTYTVRIRSGLKFEDGTSITSRDIKYAIERSFAVDVITGGPTYFKELLDQGQDYRGPYEDTGDGGLDSVEVPDERTLVFRLKAPDSRFPYLLTLGATAPVPKAKDTRGRYGLKPVASGPYRIDSYRPGVSLTLVRNPHWDPATDPVRKALPDRVELAVNSSPELNANQLLSGAVDLDASQTGLPPAASAKVLTDPELKAHADAPFSGVTRSIAMVSRTAPFDNAHCRKAVLYAADTAVLQTAQGGPTSGTRRGNILPPTVPGSDDYDPFDLATGKPRIAKAKEELTRCGRPNGFGTKLVVSNGRPKDVATAEALRQTLKAAGITVEVDQLDYAKYYDTVGSPAEIEEKGYGLIMTNWSADFPHASTFLQPLADGRMIVPQGNTNHAQVNDRSLNDLFDQAGKESDPGKVAELHRTLNHKLTDGAYYLPVVATRNLNYRSPRLTNVYVNQAYGMVDIQALGVGSGKD</sequence>
<evidence type="ECO:0000313" key="5">
    <source>
        <dbReference type="Proteomes" id="UP000807371"/>
    </source>
</evidence>
<protein>
    <submittedName>
        <fullName evidence="4">ABC transporter substrate-binding protein</fullName>
    </submittedName>
</protein>
<evidence type="ECO:0000313" key="4">
    <source>
        <dbReference type="EMBL" id="MBH5338389.1"/>
    </source>
</evidence>
<keyword evidence="2" id="KW-0472">Membrane</keyword>
<keyword evidence="5" id="KW-1185">Reference proteome</keyword>